<organism evidence="2 3">
    <name type="scientific">Candidatus Enterococcus testudinis</name>
    <dbReference type="NCBI Taxonomy" id="1834191"/>
    <lineage>
        <taxon>Bacteria</taxon>
        <taxon>Bacillati</taxon>
        <taxon>Bacillota</taxon>
        <taxon>Bacilli</taxon>
        <taxon>Lactobacillales</taxon>
        <taxon>Enterococcaceae</taxon>
        <taxon>Enterococcus</taxon>
    </lineage>
</organism>
<name>A0A242A6J2_9ENTE</name>
<sequence length="173" mass="19542">MKRKVDAHMIATMGLLIALMVVLSQILGFETPYIKLTFSFIPQMLMAILFGPFWTGVGAALADIIGMMIFPKSAYFFGFTINAFLGGVIYGYFFYKKEITLKRSLIVVILSTLLISFILTPIWLSIMLDIPLTSWAIWSARLIRGAIMVPIQSALLCIVGRALPYKHFRKYFV</sequence>
<feature type="transmembrane region" description="Helical" evidence="1">
    <location>
        <begin position="74"/>
        <end position="93"/>
    </location>
</feature>
<dbReference type="NCBIfam" id="TIGR04518">
    <property type="entry name" value="ECF_S_folT_fam"/>
    <property type="match status" value="1"/>
</dbReference>
<dbReference type="OrthoDB" id="4624at2"/>
<gene>
    <name evidence="2" type="ORF">A5886_001733</name>
</gene>
<proteinExistence type="predicted"/>
<keyword evidence="1" id="KW-0812">Transmembrane</keyword>
<evidence type="ECO:0000313" key="2">
    <source>
        <dbReference type="EMBL" id="OTN76655.1"/>
    </source>
</evidence>
<reference evidence="2 3" key="1">
    <citation type="submission" date="2017-05" db="EMBL/GenBank/DDBJ databases">
        <title>The Genome Sequence of Enterococcus sp. 8G7_MSG3316.</title>
        <authorList>
            <consortium name="The Broad Institute Genomics Platform"/>
            <consortium name="The Broad Institute Genomic Center for Infectious Diseases"/>
            <person name="Earl A."/>
            <person name="Manson A."/>
            <person name="Schwartman J."/>
            <person name="Gilmore M."/>
            <person name="Abouelleil A."/>
            <person name="Cao P."/>
            <person name="Chapman S."/>
            <person name="Cusick C."/>
            <person name="Shea T."/>
            <person name="Young S."/>
            <person name="Neafsey D."/>
            <person name="Nusbaum C."/>
            <person name="Birren B."/>
        </authorList>
    </citation>
    <scope>NUCLEOTIDE SEQUENCE [LARGE SCALE GENOMIC DNA]</scope>
    <source>
        <strain evidence="2 3">8G7_MSG3316</strain>
    </source>
</reference>
<keyword evidence="1" id="KW-1133">Transmembrane helix</keyword>
<comment type="caution">
    <text evidence="2">The sequence shown here is derived from an EMBL/GenBank/DDBJ whole genome shotgun (WGS) entry which is preliminary data.</text>
</comment>
<dbReference type="EMBL" id="NGKU01000001">
    <property type="protein sequence ID" value="OTN76655.1"/>
    <property type="molecule type" value="Genomic_DNA"/>
</dbReference>
<dbReference type="Proteomes" id="UP000195043">
    <property type="component" value="Unassembled WGS sequence"/>
</dbReference>
<dbReference type="GO" id="GO:0022857">
    <property type="term" value="F:transmembrane transporter activity"/>
    <property type="evidence" value="ECO:0007669"/>
    <property type="project" value="InterPro"/>
</dbReference>
<dbReference type="Pfam" id="PF12822">
    <property type="entry name" value="ECF_trnsprt"/>
    <property type="match status" value="1"/>
</dbReference>
<dbReference type="AlphaFoldDB" id="A0A242A6J2"/>
<keyword evidence="3" id="KW-1185">Reference proteome</keyword>
<evidence type="ECO:0000256" key="1">
    <source>
        <dbReference type="SAM" id="Phobius"/>
    </source>
</evidence>
<protein>
    <recommendedName>
        <fullName evidence="4">Integral membrane protein</fullName>
    </recommendedName>
</protein>
<keyword evidence="1" id="KW-0472">Membrane</keyword>
<feature type="transmembrane region" description="Helical" evidence="1">
    <location>
        <begin position="44"/>
        <end position="62"/>
    </location>
</feature>
<evidence type="ECO:0000313" key="3">
    <source>
        <dbReference type="Proteomes" id="UP000195043"/>
    </source>
</evidence>
<dbReference type="Gene3D" id="1.10.1760.20">
    <property type="match status" value="1"/>
</dbReference>
<dbReference type="InterPro" id="IPR024529">
    <property type="entry name" value="ECF_trnsprt_substrate-spec"/>
</dbReference>
<accession>A0A242A6J2</accession>
<dbReference type="STRING" id="1834191.A5886_001733"/>
<feature type="transmembrane region" description="Helical" evidence="1">
    <location>
        <begin position="105"/>
        <end position="130"/>
    </location>
</feature>
<dbReference type="InterPro" id="IPR030949">
    <property type="entry name" value="ECF_S_folate_fam"/>
</dbReference>
<evidence type="ECO:0008006" key="4">
    <source>
        <dbReference type="Google" id="ProtNLM"/>
    </source>
</evidence>
<feature type="transmembrane region" description="Helical" evidence="1">
    <location>
        <begin position="142"/>
        <end position="163"/>
    </location>
</feature>